<protein>
    <submittedName>
        <fullName evidence="1">Uncharacterized protein</fullName>
    </submittedName>
</protein>
<evidence type="ECO:0000313" key="2">
    <source>
        <dbReference type="Proteomes" id="UP001345963"/>
    </source>
</evidence>
<sequence length="109" mass="12006">MLLNFLIGALEKTQHQQMTWLPKLLLTVETSHCSSSSLDSVPPHPSSTLWDLFPVVDLNFQINEFFLSNRPIKMLLTLSLVQDCNATAVAHGLDVVALKALTPAAVHTL</sequence>
<accession>A0ABU7C668</accession>
<evidence type="ECO:0000313" key="1">
    <source>
        <dbReference type="EMBL" id="MED6257079.1"/>
    </source>
</evidence>
<proteinExistence type="predicted"/>
<keyword evidence="2" id="KW-1185">Reference proteome</keyword>
<comment type="caution">
    <text evidence="1">The sequence shown here is derived from an EMBL/GenBank/DDBJ whole genome shotgun (WGS) entry which is preliminary data.</text>
</comment>
<organism evidence="1 2">
    <name type="scientific">Ataeniobius toweri</name>
    <dbReference type="NCBI Taxonomy" id="208326"/>
    <lineage>
        <taxon>Eukaryota</taxon>
        <taxon>Metazoa</taxon>
        <taxon>Chordata</taxon>
        <taxon>Craniata</taxon>
        <taxon>Vertebrata</taxon>
        <taxon>Euteleostomi</taxon>
        <taxon>Actinopterygii</taxon>
        <taxon>Neopterygii</taxon>
        <taxon>Teleostei</taxon>
        <taxon>Neoteleostei</taxon>
        <taxon>Acanthomorphata</taxon>
        <taxon>Ovalentaria</taxon>
        <taxon>Atherinomorphae</taxon>
        <taxon>Cyprinodontiformes</taxon>
        <taxon>Goodeidae</taxon>
        <taxon>Ataeniobius</taxon>
    </lineage>
</organism>
<name>A0ABU7C668_9TELE</name>
<reference evidence="1 2" key="1">
    <citation type="submission" date="2021-07" db="EMBL/GenBank/DDBJ databases">
        <authorList>
            <person name="Palmer J.M."/>
        </authorList>
    </citation>
    <scope>NUCLEOTIDE SEQUENCE [LARGE SCALE GENOMIC DNA]</scope>
    <source>
        <strain evidence="1 2">AT_MEX2019</strain>
        <tissue evidence="1">Muscle</tissue>
    </source>
</reference>
<gene>
    <name evidence="1" type="ORF">ATANTOWER_009318</name>
</gene>
<dbReference type="EMBL" id="JAHUTI010078891">
    <property type="protein sequence ID" value="MED6257079.1"/>
    <property type="molecule type" value="Genomic_DNA"/>
</dbReference>
<dbReference type="Proteomes" id="UP001345963">
    <property type="component" value="Unassembled WGS sequence"/>
</dbReference>